<sequence>MDLSKPDGEGEVTITGITVRENETTLNFDGPIEGYGIVYVTQTWKYTDAENTMGFMNGQTRVVLNDGTMLHSPLAGTFTRKGSTVKLYFTDAVNNGDQNFVTWDIDMLSKKAKVRYFSLK</sequence>
<dbReference type="AlphaFoldDB" id="A0A382NCK3"/>
<proteinExistence type="predicted"/>
<protein>
    <submittedName>
        <fullName evidence="1">Uncharacterized protein</fullName>
    </submittedName>
</protein>
<reference evidence="1" key="1">
    <citation type="submission" date="2018-05" db="EMBL/GenBank/DDBJ databases">
        <authorList>
            <person name="Lanie J.A."/>
            <person name="Ng W.-L."/>
            <person name="Kazmierczak K.M."/>
            <person name="Andrzejewski T.M."/>
            <person name="Davidsen T.M."/>
            <person name="Wayne K.J."/>
            <person name="Tettelin H."/>
            <person name="Glass J.I."/>
            <person name="Rusch D."/>
            <person name="Podicherti R."/>
            <person name="Tsui H.-C.T."/>
            <person name="Winkler M.E."/>
        </authorList>
    </citation>
    <scope>NUCLEOTIDE SEQUENCE</scope>
</reference>
<name>A0A382NCK3_9ZZZZ</name>
<gene>
    <name evidence="1" type="ORF">METZ01_LOCUS311294</name>
</gene>
<evidence type="ECO:0000313" key="1">
    <source>
        <dbReference type="EMBL" id="SVC58440.1"/>
    </source>
</evidence>
<organism evidence="1">
    <name type="scientific">marine metagenome</name>
    <dbReference type="NCBI Taxonomy" id="408172"/>
    <lineage>
        <taxon>unclassified sequences</taxon>
        <taxon>metagenomes</taxon>
        <taxon>ecological metagenomes</taxon>
    </lineage>
</organism>
<dbReference type="EMBL" id="UINC01099293">
    <property type="protein sequence ID" value="SVC58440.1"/>
    <property type="molecule type" value="Genomic_DNA"/>
</dbReference>
<accession>A0A382NCK3</accession>